<feature type="non-terminal residue" evidence="1">
    <location>
        <position position="1"/>
    </location>
</feature>
<organism evidence="1 2">
    <name type="scientific">Balaenoptera physalus</name>
    <name type="common">Fin whale</name>
    <name type="synonym">Balaena physalus</name>
    <dbReference type="NCBI Taxonomy" id="9770"/>
    <lineage>
        <taxon>Eukaryota</taxon>
        <taxon>Metazoa</taxon>
        <taxon>Chordata</taxon>
        <taxon>Craniata</taxon>
        <taxon>Vertebrata</taxon>
        <taxon>Euteleostomi</taxon>
        <taxon>Mammalia</taxon>
        <taxon>Eutheria</taxon>
        <taxon>Laurasiatheria</taxon>
        <taxon>Artiodactyla</taxon>
        <taxon>Whippomorpha</taxon>
        <taxon>Cetacea</taxon>
        <taxon>Mysticeti</taxon>
        <taxon>Balaenopteridae</taxon>
        <taxon>Balaenoptera</taxon>
    </lineage>
</organism>
<dbReference type="EMBL" id="SGJD01005382">
    <property type="protein sequence ID" value="KAB0390468.1"/>
    <property type="molecule type" value="Genomic_DNA"/>
</dbReference>
<accession>A0A643BS13</accession>
<dbReference type="AlphaFoldDB" id="A0A643BS13"/>
<protein>
    <submittedName>
        <fullName evidence="1">Uncharacterized protein</fullName>
    </submittedName>
</protein>
<evidence type="ECO:0000313" key="1">
    <source>
        <dbReference type="EMBL" id="KAB0390468.1"/>
    </source>
</evidence>
<gene>
    <name evidence="1" type="ORF">E2I00_008144</name>
</gene>
<reference evidence="1 2" key="1">
    <citation type="journal article" date="2019" name="PLoS ONE">
        <title>Genomic analyses reveal an absence of contemporary introgressive admixture between fin whales and blue whales, despite known hybrids.</title>
        <authorList>
            <person name="Westbury M.V."/>
            <person name="Petersen B."/>
            <person name="Lorenzen E.D."/>
        </authorList>
    </citation>
    <scope>NUCLEOTIDE SEQUENCE [LARGE SCALE GENOMIC DNA]</scope>
    <source>
        <strain evidence="1">FinWhale-01</strain>
    </source>
</reference>
<proteinExistence type="predicted"/>
<keyword evidence="2" id="KW-1185">Reference proteome</keyword>
<comment type="caution">
    <text evidence="1">The sequence shown here is derived from an EMBL/GenBank/DDBJ whole genome shotgun (WGS) entry which is preliminary data.</text>
</comment>
<name>A0A643BS13_BALPH</name>
<sequence length="124" mass="14601">IGSPPILSTPPEDFEQFINNLYEEMKYLYAAHWNSREHQNYQRRICFLADGTGIVSFARYGSDIYLSYCECKVKNLKKNLQVTLEFLITIIFLKSWVFCYFNPVSKLQCAIHVNIVERFGEWVS</sequence>
<evidence type="ECO:0000313" key="2">
    <source>
        <dbReference type="Proteomes" id="UP000437017"/>
    </source>
</evidence>
<dbReference type="Proteomes" id="UP000437017">
    <property type="component" value="Unassembled WGS sequence"/>
</dbReference>